<comment type="similarity">
    <text evidence="9">Belongs to the plant Proton pump-interactor protein family.</text>
</comment>
<sequence>MTAETHLVPLELPDLSHNNSPTSATTIATSSPSKVPSLHIQADPESAPFPNCNGANGIHHHRHDGDDHDDDAIPKYDAGDNSYTFVTRNDDSPLPLDMNHHLNGTAHVQSCHSNLIDLQIAKLAAETDANQVASSINGVSVLHQEGSVVASVVGDAFLVGGPSTAASEVVLQNGGGAGGAKADAEPCQLADCQIDSKLPSPAPRENQESDVAVFHLQADADLVESRQAQYPSLHVAKPTDGCQKSEGNDFDLISPLQEEIQEFQHGSLESSPPKSPEFEVSKPIPTNQFHSESSDRVSGAQDPENGQSDASQFVPHQTELQEANLEDQIGIDSTNVIEERVQSGVLVKSKENSETSEFHKSGQRDEGEETKMELLSEDNQNPESIVGSGKNGEPSFDQELEAVNSPNDVDLLSVTASGPVSNESKDHFPVSSSNCSVPDNKESYESTDDSEIHSKESNNRAVDGEKSLELLQFATDADTLVPATSCVKTDTVGNPVESIENVQDAAKEQEVQHEIFPSTENVTSRDDGVCKPETEDIDNAGAQGIAEVPDISRQHEIEKVACSSCEHVVGEDKVIKSETEVASAISLPISDSILEIIQSKGVNNDDLVGVVSILPNTTISGSEFQLGTDNSKEKMQSFQVENMHLKPEVGVLDDECGDMRSVSSVEEVKDEVENSSGTDGADMACSNSVASNAEVSDSSVVISESAPNLGPEFKDVEAQEDKLSLLDVKIDNKLICQERKNMEKSHENEISTSLSENSNPDALAGQNVGFGPLTRSFCYLIRMPRFDDLKIREQIQLAQLQVEEKTKHRDAFRLEIQKHKANCQSHAAEYEDALSKARASKRSVKSKRAEIDSIQSVINKVKNAISVEDIDARIYSMEHMIQHETLPLKEEKQFIREIKQLKQLREQLSSNIGSQDEVQQALKKRDEFEERLKILKKELDNLKDGVLKAETVARAAQKKYEDESLKLRELISQVEDANDIRQAAYHHLQSLKKELFEKNKQFRTYKDNAAAASDYAARKDREALHHLCVNQVETVMDLWNKDDAFRKEYVKCNMRSTLRRLGTLDGRSLGPDEEPPEMMSYRVERIDRFVLNPSNTSAVLQTQDLIQENQLKYVEDVCPGDRSKIKEVRVNSEKAESREAVKPFLRNGLATISGRMISDVEITEKERIPTMEEQELARKAEELTKAEAAAKLREQRRLEEKAKALEALERKKRIAEKAQMRAELRAQKEAELREKEREKRLRKKERKRAGGAEVPDGNNIGECTPKSEIVPGTMKESEVKYCFPTVTKRSQNPSVVVKQSKTKSIPPPLRNRGKRKIQQWMWIILTCVVVIALFLLGNIGFFSSLSNFRPRSHSF</sequence>
<feature type="region of interest" description="Disordered" evidence="11">
    <location>
        <begin position="1226"/>
        <end position="1268"/>
    </location>
</feature>
<dbReference type="Gramene" id="CDP07243">
    <property type="protein sequence ID" value="CDP07243"/>
    <property type="gene ID" value="GSCOC_T00024449001"/>
</dbReference>
<dbReference type="OMA" id="CKPETED"/>
<feature type="compositionally biased region" description="Basic and acidic residues" evidence="11">
    <location>
        <begin position="1226"/>
        <end position="1239"/>
    </location>
</feature>
<keyword evidence="7 10" id="KW-0175">Coiled coil</keyword>
<evidence type="ECO:0000256" key="10">
    <source>
        <dbReference type="SAM" id="Coils"/>
    </source>
</evidence>
<feature type="transmembrane region" description="Helical" evidence="12">
    <location>
        <begin position="1320"/>
        <end position="1342"/>
    </location>
</feature>
<keyword evidence="8 12" id="KW-0472">Membrane</keyword>
<dbReference type="EMBL" id="HG739110">
    <property type="protein sequence ID" value="CDP07243.1"/>
    <property type="molecule type" value="Genomic_DNA"/>
</dbReference>
<feature type="compositionally biased region" description="Basic residues" evidence="11">
    <location>
        <begin position="1240"/>
        <end position="1249"/>
    </location>
</feature>
<dbReference type="OrthoDB" id="1703439at2759"/>
<evidence type="ECO:0000313" key="14">
    <source>
        <dbReference type="Proteomes" id="UP000295252"/>
    </source>
</evidence>
<keyword evidence="4 12" id="KW-0812">Transmembrane</keyword>
<feature type="compositionally biased region" description="Basic and acidic residues" evidence="11">
    <location>
        <begin position="348"/>
        <end position="374"/>
    </location>
</feature>
<evidence type="ECO:0000256" key="3">
    <source>
        <dbReference type="ARBA" id="ARBA00022475"/>
    </source>
</evidence>
<dbReference type="Proteomes" id="UP000295252">
    <property type="component" value="Chromosome II"/>
</dbReference>
<name>A0A068UI13_COFCA</name>
<evidence type="ECO:0000256" key="11">
    <source>
        <dbReference type="SAM" id="MobiDB-lite"/>
    </source>
</evidence>
<feature type="region of interest" description="Disordered" evidence="11">
    <location>
        <begin position="263"/>
        <end position="311"/>
    </location>
</feature>
<feature type="region of interest" description="Disordered" evidence="11">
    <location>
        <begin position="664"/>
        <end position="683"/>
    </location>
</feature>
<dbReference type="InParanoid" id="A0A068UI13"/>
<gene>
    <name evidence="13" type="ORF">GSCOC_T00024449001</name>
</gene>
<evidence type="ECO:0000256" key="9">
    <source>
        <dbReference type="ARBA" id="ARBA00038080"/>
    </source>
</evidence>
<feature type="compositionally biased region" description="Low complexity" evidence="11">
    <location>
        <begin position="20"/>
        <end position="33"/>
    </location>
</feature>
<evidence type="ECO:0000256" key="2">
    <source>
        <dbReference type="ARBA" id="ARBA00004389"/>
    </source>
</evidence>
<evidence type="ECO:0000256" key="1">
    <source>
        <dbReference type="ARBA" id="ARBA00004162"/>
    </source>
</evidence>
<organism evidence="13 14">
    <name type="scientific">Coffea canephora</name>
    <name type="common">Robusta coffee</name>
    <dbReference type="NCBI Taxonomy" id="49390"/>
    <lineage>
        <taxon>Eukaryota</taxon>
        <taxon>Viridiplantae</taxon>
        <taxon>Streptophyta</taxon>
        <taxon>Embryophyta</taxon>
        <taxon>Tracheophyta</taxon>
        <taxon>Spermatophyta</taxon>
        <taxon>Magnoliopsida</taxon>
        <taxon>eudicotyledons</taxon>
        <taxon>Gunneridae</taxon>
        <taxon>Pentapetalae</taxon>
        <taxon>asterids</taxon>
        <taxon>lamiids</taxon>
        <taxon>Gentianales</taxon>
        <taxon>Rubiaceae</taxon>
        <taxon>Ixoroideae</taxon>
        <taxon>Gardenieae complex</taxon>
        <taxon>Bertiereae - Coffeeae clade</taxon>
        <taxon>Coffeeae</taxon>
        <taxon>Coffea</taxon>
    </lineage>
</organism>
<comment type="subcellular location">
    <subcellularLocation>
        <location evidence="1">Cell membrane</location>
        <topology evidence="1">Single-pass membrane protein</topology>
    </subcellularLocation>
    <subcellularLocation>
        <location evidence="2">Endoplasmic reticulum membrane</location>
        <topology evidence="2">Single-pass membrane protein</topology>
    </subcellularLocation>
</comment>
<dbReference type="PANTHER" id="PTHR32219:SF3">
    <property type="entry name" value="CALPONIN-LIKE DOMAIN PROTEIN"/>
    <property type="match status" value="1"/>
</dbReference>
<evidence type="ECO:0000256" key="8">
    <source>
        <dbReference type="ARBA" id="ARBA00023136"/>
    </source>
</evidence>
<evidence type="ECO:0000256" key="4">
    <source>
        <dbReference type="ARBA" id="ARBA00022692"/>
    </source>
</evidence>
<proteinExistence type="inferred from homology"/>
<dbReference type="GO" id="GO:0005886">
    <property type="term" value="C:plasma membrane"/>
    <property type="evidence" value="ECO:0007669"/>
    <property type="project" value="UniProtKB-SubCell"/>
</dbReference>
<evidence type="ECO:0000256" key="5">
    <source>
        <dbReference type="ARBA" id="ARBA00022824"/>
    </source>
</evidence>
<evidence type="ECO:0000256" key="7">
    <source>
        <dbReference type="ARBA" id="ARBA00023054"/>
    </source>
</evidence>
<feature type="compositionally biased region" description="Basic and acidic residues" evidence="11">
    <location>
        <begin position="439"/>
        <end position="461"/>
    </location>
</feature>
<feature type="coiled-coil region" evidence="10">
    <location>
        <begin position="891"/>
        <end position="1008"/>
    </location>
</feature>
<dbReference type="STRING" id="49390.A0A068UI13"/>
<dbReference type="PANTHER" id="PTHR32219">
    <property type="entry name" value="RNA-BINDING PROTEIN YLMH-RELATED"/>
    <property type="match status" value="1"/>
</dbReference>
<keyword evidence="5" id="KW-0256">Endoplasmic reticulum</keyword>
<dbReference type="PhylomeDB" id="A0A068UI13"/>
<keyword evidence="6 12" id="KW-1133">Transmembrane helix</keyword>
<reference evidence="14" key="1">
    <citation type="journal article" date="2014" name="Science">
        <title>The coffee genome provides insight into the convergent evolution of caffeine biosynthesis.</title>
        <authorList>
            <person name="Denoeud F."/>
            <person name="Carretero-Paulet L."/>
            <person name="Dereeper A."/>
            <person name="Droc G."/>
            <person name="Guyot R."/>
            <person name="Pietrella M."/>
            <person name="Zheng C."/>
            <person name="Alberti A."/>
            <person name="Anthony F."/>
            <person name="Aprea G."/>
            <person name="Aury J.M."/>
            <person name="Bento P."/>
            <person name="Bernard M."/>
            <person name="Bocs S."/>
            <person name="Campa C."/>
            <person name="Cenci A."/>
            <person name="Combes M.C."/>
            <person name="Crouzillat D."/>
            <person name="Da Silva C."/>
            <person name="Daddiego L."/>
            <person name="De Bellis F."/>
            <person name="Dussert S."/>
            <person name="Garsmeur O."/>
            <person name="Gayraud T."/>
            <person name="Guignon V."/>
            <person name="Jahn K."/>
            <person name="Jamilloux V."/>
            <person name="Joet T."/>
            <person name="Labadie K."/>
            <person name="Lan T."/>
            <person name="Leclercq J."/>
            <person name="Lepelley M."/>
            <person name="Leroy T."/>
            <person name="Li L.T."/>
            <person name="Librado P."/>
            <person name="Lopez L."/>
            <person name="Munoz A."/>
            <person name="Noel B."/>
            <person name="Pallavicini A."/>
            <person name="Perrotta G."/>
            <person name="Poncet V."/>
            <person name="Pot D."/>
            <person name="Priyono X."/>
            <person name="Rigoreau M."/>
            <person name="Rouard M."/>
            <person name="Rozas J."/>
            <person name="Tranchant-Dubreuil C."/>
            <person name="VanBuren R."/>
            <person name="Zhang Q."/>
            <person name="Andrade A.C."/>
            <person name="Argout X."/>
            <person name="Bertrand B."/>
            <person name="de Kochko A."/>
            <person name="Graziosi G."/>
            <person name="Henry R.J."/>
            <person name="Jayarama X."/>
            <person name="Ming R."/>
            <person name="Nagai C."/>
            <person name="Rounsley S."/>
            <person name="Sankoff D."/>
            <person name="Giuliano G."/>
            <person name="Albert V.A."/>
            <person name="Wincker P."/>
            <person name="Lashermes P."/>
        </authorList>
    </citation>
    <scope>NUCLEOTIDE SEQUENCE [LARGE SCALE GENOMIC DNA]</scope>
    <source>
        <strain evidence="14">cv. DH200-94</strain>
    </source>
</reference>
<dbReference type="FunCoup" id="A0A068UI13">
    <property type="interactions" value="427"/>
</dbReference>
<evidence type="ECO:0000256" key="12">
    <source>
        <dbReference type="SAM" id="Phobius"/>
    </source>
</evidence>
<feature type="region of interest" description="Disordered" evidence="11">
    <location>
        <begin position="347"/>
        <end position="461"/>
    </location>
</feature>
<dbReference type="InterPro" id="IPR055282">
    <property type="entry name" value="PPI1-4"/>
</dbReference>
<keyword evidence="3" id="KW-1003">Cell membrane</keyword>
<feature type="region of interest" description="Disordered" evidence="11">
    <location>
        <begin position="1"/>
        <end position="40"/>
    </location>
</feature>
<dbReference type="GO" id="GO:0005789">
    <property type="term" value="C:endoplasmic reticulum membrane"/>
    <property type="evidence" value="ECO:0007669"/>
    <property type="project" value="UniProtKB-SubCell"/>
</dbReference>
<accession>A0A068UI13</accession>
<evidence type="ECO:0000256" key="6">
    <source>
        <dbReference type="ARBA" id="ARBA00022989"/>
    </source>
</evidence>
<evidence type="ECO:0000313" key="13">
    <source>
        <dbReference type="EMBL" id="CDP07243.1"/>
    </source>
</evidence>
<protein>
    <submittedName>
        <fullName evidence="13">Uncharacterized protein</fullName>
    </submittedName>
</protein>
<keyword evidence="14" id="KW-1185">Reference proteome</keyword>